<dbReference type="EMBL" id="JACSPM010000006">
    <property type="protein sequence ID" value="MBD8024764.1"/>
    <property type="molecule type" value="Genomic_DNA"/>
</dbReference>
<organism evidence="3 4">
    <name type="scientific">Microbacterium gallinarum</name>
    <dbReference type="NCBI Taxonomy" id="2762209"/>
    <lineage>
        <taxon>Bacteria</taxon>
        <taxon>Bacillati</taxon>
        <taxon>Actinomycetota</taxon>
        <taxon>Actinomycetes</taxon>
        <taxon>Micrococcales</taxon>
        <taxon>Microbacteriaceae</taxon>
        <taxon>Microbacterium</taxon>
    </lineage>
</organism>
<feature type="compositionally biased region" description="Low complexity" evidence="1">
    <location>
        <begin position="42"/>
        <end position="51"/>
    </location>
</feature>
<reference evidence="3 4" key="1">
    <citation type="submission" date="2020-08" db="EMBL/GenBank/DDBJ databases">
        <title>A Genomic Blueprint of the Chicken Gut Microbiome.</title>
        <authorList>
            <person name="Gilroy R."/>
            <person name="Ravi A."/>
            <person name="Getino M."/>
            <person name="Pursley I."/>
            <person name="Horton D.L."/>
            <person name="Alikhan N.-F."/>
            <person name="Baker D."/>
            <person name="Gharbi K."/>
            <person name="Hall N."/>
            <person name="Watson M."/>
            <person name="Adriaenssens E.M."/>
            <person name="Foster-Nyarko E."/>
            <person name="Jarju S."/>
            <person name="Secka A."/>
            <person name="Antonio M."/>
            <person name="Oren A."/>
            <person name="Chaudhuri R."/>
            <person name="La Ragione R.M."/>
            <person name="Hildebrand F."/>
            <person name="Pallen M.J."/>
        </authorList>
    </citation>
    <scope>NUCLEOTIDE SEQUENCE [LARGE SCALE GENOMIC DNA]</scope>
    <source>
        <strain evidence="3 4">Sa1CUA4</strain>
    </source>
</reference>
<comment type="caution">
    <text evidence="3">The sequence shown here is derived from an EMBL/GenBank/DDBJ whole genome shotgun (WGS) entry which is preliminary data.</text>
</comment>
<accession>A0ABR8X611</accession>
<feature type="chain" id="PRO_5045361559" evidence="2">
    <location>
        <begin position="25"/>
        <end position="164"/>
    </location>
</feature>
<dbReference type="RefSeq" id="WP_191767106.1">
    <property type="nucleotide sequence ID" value="NZ_JACSPM010000006.1"/>
</dbReference>
<gene>
    <name evidence="3" type="ORF">H9622_14350</name>
</gene>
<name>A0ABR8X611_9MICO</name>
<proteinExistence type="predicted"/>
<evidence type="ECO:0000313" key="3">
    <source>
        <dbReference type="EMBL" id="MBD8024764.1"/>
    </source>
</evidence>
<keyword evidence="4" id="KW-1185">Reference proteome</keyword>
<evidence type="ECO:0000256" key="1">
    <source>
        <dbReference type="SAM" id="MobiDB-lite"/>
    </source>
</evidence>
<evidence type="ECO:0000256" key="2">
    <source>
        <dbReference type="SAM" id="SignalP"/>
    </source>
</evidence>
<protein>
    <submittedName>
        <fullName evidence="3">Uncharacterized protein</fullName>
    </submittedName>
</protein>
<dbReference type="PROSITE" id="PS51257">
    <property type="entry name" value="PROKAR_LIPOPROTEIN"/>
    <property type="match status" value="1"/>
</dbReference>
<dbReference type="Proteomes" id="UP000602532">
    <property type="component" value="Unassembled WGS sequence"/>
</dbReference>
<sequence>MITRCAALLTVAVVAFAMSGCALAETPGPAAATPAPDPPAPSSLSPSPVAGAPGDAATWVVVDPAAIGTGTTEVRIAATRLGCSSGKTGELRGPRVSYGADEVVIEVDAEPLGAGAFECPGNDAVEVVVALTEPLGDRSLVDGACLEGEAVSTAACADGPVRWP</sequence>
<feature type="region of interest" description="Disordered" evidence="1">
    <location>
        <begin position="27"/>
        <end position="51"/>
    </location>
</feature>
<feature type="signal peptide" evidence="2">
    <location>
        <begin position="1"/>
        <end position="24"/>
    </location>
</feature>
<evidence type="ECO:0000313" key="4">
    <source>
        <dbReference type="Proteomes" id="UP000602532"/>
    </source>
</evidence>
<keyword evidence="2" id="KW-0732">Signal</keyword>